<dbReference type="InterPro" id="IPR021295">
    <property type="entry name" value="DUF2867"/>
</dbReference>
<evidence type="ECO:0000313" key="1">
    <source>
        <dbReference type="EMBL" id="MBD7950433.1"/>
    </source>
</evidence>
<dbReference type="Proteomes" id="UP000641803">
    <property type="component" value="Unassembled WGS sequence"/>
</dbReference>
<proteinExistence type="predicted"/>
<organism evidence="1 2">
    <name type="scientific">Oerskovia rustica</name>
    <dbReference type="NCBI Taxonomy" id="2762237"/>
    <lineage>
        <taxon>Bacteria</taxon>
        <taxon>Bacillati</taxon>
        <taxon>Actinomycetota</taxon>
        <taxon>Actinomycetes</taxon>
        <taxon>Micrococcales</taxon>
        <taxon>Cellulomonadaceae</taxon>
        <taxon>Oerskovia</taxon>
    </lineage>
</organism>
<gene>
    <name evidence="1" type="ORF">H9652_08430</name>
</gene>
<keyword evidence="2" id="KW-1185">Reference proteome</keyword>
<evidence type="ECO:0000313" key="2">
    <source>
        <dbReference type="Proteomes" id="UP000641803"/>
    </source>
</evidence>
<name>A0ABR8RRL2_9CELL</name>
<protein>
    <submittedName>
        <fullName evidence="1">DUF2867 domain-containing protein</fullName>
    </submittedName>
</protein>
<accession>A0ABR8RRL2</accession>
<comment type="caution">
    <text evidence="1">The sequence shown here is derived from an EMBL/GenBank/DDBJ whole genome shotgun (WGS) entry which is preliminary data.</text>
</comment>
<dbReference type="RefSeq" id="WP_191795858.1">
    <property type="nucleotide sequence ID" value="NZ_JACSQQ010000011.1"/>
</dbReference>
<reference evidence="1 2" key="1">
    <citation type="submission" date="2020-08" db="EMBL/GenBank/DDBJ databases">
        <title>A Genomic Blueprint of the Chicken Gut Microbiome.</title>
        <authorList>
            <person name="Gilroy R."/>
            <person name="Ravi A."/>
            <person name="Getino M."/>
            <person name="Pursley I."/>
            <person name="Horton D.L."/>
            <person name="Alikhan N.-F."/>
            <person name="Baker D."/>
            <person name="Gharbi K."/>
            <person name="Hall N."/>
            <person name="Watson M."/>
            <person name="Adriaenssens E.M."/>
            <person name="Foster-Nyarko E."/>
            <person name="Jarju S."/>
            <person name="Secka A."/>
            <person name="Antonio M."/>
            <person name="Oren A."/>
            <person name="Chaudhuri R."/>
            <person name="La Ragione R.M."/>
            <person name="Hildebrand F."/>
            <person name="Pallen M.J."/>
        </authorList>
    </citation>
    <scope>NUCLEOTIDE SEQUENCE [LARGE SCALE GENOMIC DNA]</scope>
    <source>
        <strain evidence="1 2">Sa4CUA1</strain>
    </source>
</reference>
<sequence>MTAAPVKPHFSSLAFEDVPRPDHADVVVVPLPDGATTDPAAWARAIFDVRSTPLWVRAAFVLRQALVPLIGVSRGDQSVFDVSRVEGEEALIVADDTHLDFRCAVGVDGAARLVRVTTVVRLHGWKGRAYFLPVRLAHGPVLTAMLRRAARRMGSSPGR</sequence>
<dbReference type="EMBL" id="JACSQQ010000011">
    <property type="protein sequence ID" value="MBD7950433.1"/>
    <property type="molecule type" value="Genomic_DNA"/>
</dbReference>
<dbReference type="Pfam" id="PF11066">
    <property type="entry name" value="DUF2867"/>
    <property type="match status" value="1"/>
</dbReference>